<gene>
    <name evidence="2" type="ORF">NBH00_20905</name>
</gene>
<sequence>MRPPHPRARLKPVPLSADEAGAEARAEATFLALALRGALDGEPTPPYPPRGRSGETVAEFLRRVTTSAAN</sequence>
<feature type="region of interest" description="Disordered" evidence="1">
    <location>
        <begin position="1"/>
        <end position="20"/>
    </location>
</feature>
<proteinExistence type="predicted"/>
<dbReference type="EMBL" id="CP098502">
    <property type="protein sequence ID" value="UTI63791.1"/>
    <property type="molecule type" value="Genomic_DNA"/>
</dbReference>
<reference evidence="2 3" key="1">
    <citation type="submission" date="2022-06" db="EMBL/GenBank/DDBJ databases">
        <title>Paraconexibacter antarcticus.</title>
        <authorList>
            <person name="Kim C.S."/>
        </authorList>
    </citation>
    <scope>NUCLEOTIDE SEQUENCE [LARGE SCALE GENOMIC DNA]</scope>
    <source>
        <strain evidence="2 3">02-257</strain>
    </source>
</reference>
<evidence type="ECO:0000313" key="2">
    <source>
        <dbReference type="EMBL" id="UTI63791.1"/>
    </source>
</evidence>
<name>A0ABY5DQ48_9ACTN</name>
<evidence type="ECO:0000256" key="1">
    <source>
        <dbReference type="SAM" id="MobiDB-lite"/>
    </source>
</evidence>
<accession>A0ABY5DQ48</accession>
<keyword evidence="3" id="KW-1185">Reference proteome</keyword>
<evidence type="ECO:0000313" key="3">
    <source>
        <dbReference type="Proteomes" id="UP001056035"/>
    </source>
</evidence>
<organism evidence="2 3">
    <name type="scientific">Paraconexibacter antarcticus</name>
    <dbReference type="NCBI Taxonomy" id="2949664"/>
    <lineage>
        <taxon>Bacteria</taxon>
        <taxon>Bacillati</taxon>
        <taxon>Actinomycetota</taxon>
        <taxon>Thermoleophilia</taxon>
        <taxon>Solirubrobacterales</taxon>
        <taxon>Paraconexibacteraceae</taxon>
        <taxon>Paraconexibacter</taxon>
    </lineage>
</organism>
<feature type="compositionally biased region" description="Basic residues" evidence="1">
    <location>
        <begin position="1"/>
        <end position="10"/>
    </location>
</feature>
<dbReference type="Proteomes" id="UP001056035">
    <property type="component" value="Chromosome"/>
</dbReference>
<protein>
    <submittedName>
        <fullName evidence="2">Uncharacterized protein</fullName>
    </submittedName>
</protein>
<dbReference type="RefSeq" id="WP_254570512.1">
    <property type="nucleotide sequence ID" value="NZ_CP098502.1"/>
</dbReference>